<sequence length="304" mass="32489">MPAYKKITIAGASGSIGSIILRGLLATGDFSITVLSRKDSAASFPDGVAVRKTDFSESELDAIFKGQEFVISALGATGFGEQKKLIDAALRSGVHRFIPSEFSASSQDEAVVQLLPLFGAKKEVIEYLKASESAGLAWTGIATGLLFDWGLLNGFLGFDIPNRSATVWDAGEASFTLTNESQLANAVIAVLRHPEETRNKFLHVASVQTTQSQILAALEAQTGEKWTVHKTTTEQELSESRKKLAVGDFSGALGLVRATSFGKVPGLHADYVKSGLVANDLLGLKQESVEETVSQLLTEQEILK</sequence>
<keyword evidence="5" id="KW-1185">Reference proteome</keyword>
<keyword evidence="2" id="KW-0560">Oxidoreductase</keyword>
<evidence type="ECO:0000256" key="2">
    <source>
        <dbReference type="ARBA" id="ARBA00023002"/>
    </source>
</evidence>
<evidence type="ECO:0000256" key="1">
    <source>
        <dbReference type="ARBA" id="ARBA00022857"/>
    </source>
</evidence>
<dbReference type="InterPro" id="IPR008030">
    <property type="entry name" value="NmrA-like"/>
</dbReference>
<dbReference type="Gene3D" id="3.40.50.720">
    <property type="entry name" value="NAD(P)-binding Rossmann-like Domain"/>
    <property type="match status" value="1"/>
</dbReference>
<dbReference type="OrthoDB" id="9974981at2759"/>
<dbReference type="InterPro" id="IPR045312">
    <property type="entry name" value="PCBER-like"/>
</dbReference>
<dbReference type="InterPro" id="IPR051609">
    <property type="entry name" value="NmrA/Isoflavone_reductase-like"/>
</dbReference>
<dbReference type="Pfam" id="PF05368">
    <property type="entry name" value="NmrA"/>
    <property type="match status" value="1"/>
</dbReference>
<comment type="caution">
    <text evidence="4">The sequence shown here is derived from an EMBL/GenBank/DDBJ whole genome shotgun (WGS) entry which is preliminary data.</text>
</comment>
<accession>A0A8J8W1E8</accession>
<gene>
    <name evidence="4" type="ORF">PECM_006810</name>
</gene>
<organism evidence="4 5">
    <name type="scientific">Penicillium ucsense</name>
    <dbReference type="NCBI Taxonomy" id="2839758"/>
    <lineage>
        <taxon>Eukaryota</taxon>
        <taxon>Fungi</taxon>
        <taxon>Dikarya</taxon>
        <taxon>Ascomycota</taxon>
        <taxon>Pezizomycotina</taxon>
        <taxon>Eurotiomycetes</taxon>
        <taxon>Eurotiomycetidae</taxon>
        <taxon>Eurotiales</taxon>
        <taxon>Aspergillaceae</taxon>
        <taxon>Penicillium</taxon>
    </lineage>
</organism>
<dbReference type="InterPro" id="IPR036291">
    <property type="entry name" value="NAD(P)-bd_dom_sf"/>
</dbReference>
<evidence type="ECO:0000313" key="5">
    <source>
        <dbReference type="Proteomes" id="UP000631181"/>
    </source>
</evidence>
<dbReference type="PANTHER" id="PTHR47706:SF9">
    <property type="entry name" value="NMRA-LIKE DOMAIN-CONTAINING PROTEIN-RELATED"/>
    <property type="match status" value="1"/>
</dbReference>
<keyword evidence="1" id="KW-0521">NADP</keyword>
<reference evidence="4" key="1">
    <citation type="journal article" date="2020" name="Front. Microbiol.">
        <title>Gene regulatory networks of Penicillium echinulatum 2HH and Penicillium oxalicum 114-2 inferred by a computational biology approach.</title>
        <authorList>
            <person name="Lenz A.R."/>
            <person name="Galan-Vasquez E."/>
            <person name="Balbinot E."/>
            <person name="De Abreu F.P."/>
            <person name="De Oliveira N.S."/>
            <person name="Da Rosa L.O."/>
            <person name="De Avila E Silva S."/>
            <person name="Camassola M."/>
            <person name="Dillon A.J.P."/>
            <person name="Perez-Rueda E."/>
        </authorList>
    </citation>
    <scope>NUCLEOTIDE SEQUENCE</scope>
    <source>
        <strain evidence="4">S1M29</strain>
    </source>
</reference>
<feature type="domain" description="NmrA-like" evidence="3">
    <location>
        <begin position="5"/>
        <end position="232"/>
    </location>
</feature>
<proteinExistence type="predicted"/>
<dbReference type="PANTHER" id="PTHR47706">
    <property type="entry name" value="NMRA-LIKE FAMILY PROTEIN"/>
    <property type="match status" value="1"/>
</dbReference>
<dbReference type="AlphaFoldDB" id="A0A8J8W1E8"/>
<dbReference type="EMBL" id="WIWV01000058">
    <property type="protein sequence ID" value="KAF7715490.1"/>
    <property type="molecule type" value="Genomic_DNA"/>
</dbReference>
<evidence type="ECO:0000259" key="3">
    <source>
        <dbReference type="Pfam" id="PF05368"/>
    </source>
</evidence>
<protein>
    <submittedName>
        <fullName evidence="4">NmrA domain-containing protein</fullName>
    </submittedName>
</protein>
<dbReference type="Proteomes" id="UP000631181">
    <property type="component" value="Unassembled WGS sequence"/>
</dbReference>
<dbReference type="GO" id="GO:0016491">
    <property type="term" value="F:oxidoreductase activity"/>
    <property type="evidence" value="ECO:0007669"/>
    <property type="project" value="UniProtKB-KW"/>
</dbReference>
<name>A0A8J8W1E8_9EURO</name>
<dbReference type="SUPFAM" id="SSF51735">
    <property type="entry name" value="NAD(P)-binding Rossmann-fold domains"/>
    <property type="match status" value="1"/>
</dbReference>
<dbReference type="CDD" id="cd05259">
    <property type="entry name" value="PCBER_SDR_a"/>
    <property type="match status" value="1"/>
</dbReference>
<evidence type="ECO:0000313" key="4">
    <source>
        <dbReference type="EMBL" id="KAF7715490.1"/>
    </source>
</evidence>
<dbReference type="Gene3D" id="3.90.25.10">
    <property type="entry name" value="UDP-galactose 4-epimerase, domain 1"/>
    <property type="match status" value="1"/>
</dbReference>